<name>A0A2P2FZ03_AMYLU</name>
<dbReference type="InterPro" id="IPR003593">
    <property type="entry name" value="AAA+_ATPase"/>
</dbReference>
<feature type="domain" description="AAA+ ATPase" evidence="1">
    <location>
        <begin position="291"/>
        <end position="424"/>
    </location>
</feature>
<sequence length="647" mass="72289">MAQSSSAKNKWKPIEAYWPAREFLRDSGRLIPVIEQCYAEAHPVGKAPGEGEVTSWRESVYWLASMLDRLGLDQVWMFVEYRVTPEMNPIDVVLAGCHPDGHPSYATIELKQWSKVTRPTPDVPHGLCATCRRAGTVFMCARCTLDKVYLDDYGKHKKHPAVQVYENMLALKVHHSIFDDRYVNLVGASYLHNLKNQESQWVKNVYPHPGIPTFTARFPSELEEFLKGNFSSESGTKAAEGLLEQRRSSSLIEPDVGAIVNGHTRFSLVENQLTAVNRVTEALDETSSAGAKKAFVISGRAGSGKSLVGLTLLGQALSAGRKACYVSGGVASRETFKRASEGRRTAFTTLNNIADNRKSDELDLILCDEAHRLTERPMKGSYSMRPGESSVSVIVTRAKVPVFFIDGDQRLFSDEVWSPEALIDELQQLGVEIVPITLDRVLRAVGSTTYDTWVRHLLAGDPLPWKPDGGDDPEPFQLFYSDRPAVMERFLREKENSGRTARMCAGICWKWEDRSGTVPEVNPEPGWARPWNAGDQHNTPGIPKRRYWATESGGFGQIGCVHTAQGLEYEWGGVIMGPDLTWNGDRWEVHREHVLSKASRIRADDDLARAIRNAYGVLMNRSIRGTVLYSVDPVTRRLFADLGVQKL</sequence>
<accession>A0A2P2FZ03</accession>
<gene>
    <name evidence="2" type="ORF">BB31_06355</name>
</gene>
<dbReference type="EMBL" id="JFBM01000004">
    <property type="protein sequence ID" value="KFU81960.1"/>
    <property type="molecule type" value="Genomic_DNA"/>
</dbReference>
<comment type="caution">
    <text evidence="2">The sequence shown here is derived from an EMBL/GenBank/DDBJ whole genome shotgun (WGS) entry which is preliminary data.</text>
</comment>
<dbReference type="Pfam" id="PF09848">
    <property type="entry name" value="SLFN-g3_helicase"/>
    <property type="match status" value="1"/>
</dbReference>
<dbReference type="AlphaFoldDB" id="A0A2P2FZ03"/>
<evidence type="ECO:0000313" key="2">
    <source>
        <dbReference type="EMBL" id="KFU81960.1"/>
    </source>
</evidence>
<dbReference type="RefSeq" id="WP_034307035.1">
    <property type="nucleotide sequence ID" value="NZ_JFBM01000004.1"/>
</dbReference>
<reference evidence="2 3" key="1">
    <citation type="journal article" date="2014" name="Genome Announc.">
        <title>Draft Genome Sequence of Amycolatopsis lurida NRRL 2430, Producer of the Glycopeptide Family Antibiotic Ristocetin.</title>
        <authorList>
            <person name="Kwun M.J."/>
            <person name="Hong H.J."/>
        </authorList>
    </citation>
    <scope>NUCLEOTIDE SEQUENCE [LARGE SCALE GENOMIC DNA]</scope>
    <source>
        <strain evidence="2 3">NRRL 2430</strain>
    </source>
</reference>
<organism evidence="2 3">
    <name type="scientific">Amycolatopsis lurida NRRL 2430</name>
    <dbReference type="NCBI Taxonomy" id="1460371"/>
    <lineage>
        <taxon>Bacteria</taxon>
        <taxon>Bacillati</taxon>
        <taxon>Actinomycetota</taxon>
        <taxon>Actinomycetes</taxon>
        <taxon>Pseudonocardiales</taxon>
        <taxon>Pseudonocardiaceae</taxon>
        <taxon>Amycolatopsis</taxon>
    </lineage>
</organism>
<evidence type="ECO:0000313" key="3">
    <source>
        <dbReference type="Proteomes" id="UP000256220"/>
    </source>
</evidence>
<dbReference type="Gene3D" id="3.40.50.300">
    <property type="entry name" value="P-loop containing nucleotide triphosphate hydrolases"/>
    <property type="match status" value="1"/>
</dbReference>
<dbReference type="InterPro" id="IPR018647">
    <property type="entry name" value="SLFN_3-like_DNA/RNA_helicase"/>
</dbReference>
<dbReference type="SUPFAM" id="SSF52540">
    <property type="entry name" value="P-loop containing nucleoside triphosphate hydrolases"/>
    <property type="match status" value="1"/>
</dbReference>
<proteinExistence type="predicted"/>
<dbReference type="SMART" id="SM00382">
    <property type="entry name" value="AAA"/>
    <property type="match status" value="1"/>
</dbReference>
<dbReference type="Proteomes" id="UP000256220">
    <property type="component" value="Unassembled WGS sequence"/>
</dbReference>
<protein>
    <recommendedName>
        <fullName evidence="1">AAA+ ATPase domain-containing protein</fullName>
    </recommendedName>
</protein>
<evidence type="ECO:0000259" key="1">
    <source>
        <dbReference type="SMART" id="SM00382"/>
    </source>
</evidence>
<keyword evidence="3" id="KW-1185">Reference proteome</keyword>
<dbReference type="InterPro" id="IPR027417">
    <property type="entry name" value="P-loop_NTPase"/>
</dbReference>